<dbReference type="STRING" id="1745343.A0A2J6Q0L1"/>
<evidence type="ECO:0000259" key="9">
    <source>
        <dbReference type="PROSITE" id="PS50879"/>
    </source>
</evidence>
<comment type="similarity">
    <text evidence="2">Belongs to the RNase H family.</text>
</comment>
<keyword evidence="4" id="KW-0540">Nuclease</keyword>
<dbReference type="Gene3D" id="3.30.420.10">
    <property type="entry name" value="Ribonuclease H-like superfamily/Ribonuclease H"/>
    <property type="match status" value="1"/>
</dbReference>
<evidence type="ECO:0000313" key="10">
    <source>
        <dbReference type="EMBL" id="PMD19716.1"/>
    </source>
</evidence>
<dbReference type="InterPro" id="IPR036397">
    <property type="entry name" value="RNaseH_sf"/>
</dbReference>
<dbReference type="EC" id="3.1.26.4" evidence="3"/>
<dbReference type="SUPFAM" id="SSF53098">
    <property type="entry name" value="Ribonuclease H-like"/>
    <property type="match status" value="1"/>
</dbReference>
<evidence type="ECO:0000256" key="7">
    <source>
        <dbReference type="ARBA" id="ARBA00022801"/>
    </source>
</evidence>
<evidence type="ECO:0000256" key="3">
    <source>
        <dbReference type="ARBA" id="ARBA00012180"/>
    </source>
</evidence>
<organism evidence="10 11">
    <name type="scientific">Hyaloscypha hepaticicola</name>
    <dbReference type="NCBI Taxonomy" id="2082293"/>
    <lineage>
        <taxon>Eukaryota</taxon>
        <taxon>Fungi</taxon>
        <taxon>Dikarya</taxon>
        <taxon>Ascomycota</taxon>
        <taxon>Pezizomycotina</taxon>
        <taxon>Leotiomycetes</taxon>
        <taxon>Helotiales</taxon>
        <taxon>Hyaloscyphaceae</taxon>
        <taxon>Hyaloscypha</taxon>
    </lineage>
</organism>
<reference evidence="10 11" key="1">
    <citation type="submission" date="2016-05" db="EMBL/GenBank/DDBJ databases">
        <title>A degradative enzymes factory behind the ericoid mycorrhizal symbiosis.</title>
        <authorList>
            <consortium name="DOE Joint Genome Institute"/>
            <person name="Martino E."/>
            <person name="Morin E."/>
            <person name="Grelet G."/>
            <person name="Kuo A."/>
            <person name="Kohler A."/>
            <person name="Daghino S."/>
            <person name="Barry K."/>
            <person name="Choi C."/>
            <person name="Cichocki N."/>
            <person name="Clum A."/>
            <person name="Copeland A."/>
            <person name="Hainaut M."/>
            <person name="Haridas S."/>
            <person name="Labutti K."/>
            <person name="Lindquist E."/>
            <person name="Lipzen A."/>
            <person name="Khouja H.-R."/>
            <person name="Murat C."/>
            <person name="Ohm R."/>
            <person name="Olson A."/>
            <person name="Spatafora J."/>
            <person name="Veneault-Fourrey C."/>
            <person name="Henrissat B."/>
            <person name="Grigoriev I."/>
            <person name="Martin F."/>
            <person name="Perotto S."/>
        </authorList>
    </citation>
    <scope>NUCLEOTIDE SEQUENCE [LARGE SCALE GENOMIC DNA]</scope>
    <source>
        <strain evidence="10 11">UAMH 7357</strain>
    </source>
</reference>
<comment type="catalytic activity">
    <reaction evidence="1">
        <text>Endonucleolytic cleavage to 5'-phosphomonoester.</text>
        <dbReference type="EC" id="3.1.26.4"/>
    </reaction>
</comment>
<dbReference type="AlphaFoldDB" id="A0A2J6Q0L1"/>
<name>A0A2J6Q0L1_9HELO</name>
<dbReference type="PANTHER" id="PTHR10642">
    <property type="entry name" value="RIBONUCLEASE H1"/>
    <property type="match status" value="1"/>
</dbReference>
<dbReference type="GO" id="GO:0004523">
    <property type="term" value="F:RNA-DNA hybrid ribonuclease activity"/>
    <property type="evidence" value="ECO:0007669"/>
    <property type="project" value="UniProtKB-EC"/>
</dbReference>
<dbReference type="GO" id="GO:0046872">
    <property type="term" value="F:metal ion binding"/>
    <property type="evidence" value="ECO:0007669"/>
    <property type="project" value="UniProtKB-KW"/>
</dbReference>
<evidence type="ECO:0000256" key="5">
    <source>
        <dbReference type="ARBA" id="ARBA00022723"/>
    </source>
</evidence>
<dbReference type="SUPFAM" id="SSF57850">
    <property type="entry name" value="RING/U-box"/>
    <property type="match status" value="1"/>
</dbReference>
<dbReference type="Pfam" id="PF00075">
    <property type="entry name" value="RNase_H"/>
    <property type="match status" value="1"/>
</dbReference>
<feature type="region of interest" description="Disordered" evidence="8">
    <location>
        <begin position="89"/>
        <end position="113"/>
    </location>
</feature>
<feature type="domain" description="RNase H type-1" evidence="9">
    <location>
        <begin position="129"/>
        <end position="303"/>
    </location>
</feature>
<dbReference type="PANTHER" id="PTHR10642:SF26">
    <property type="entry name" value="RIBONUCLEASE H1"/>
    <property type="match status" value="1"/>
</dbReference>
<dbReference type="InterPro" id="IPR002156">
    <property type="entry name" value="RNaseH_domain"/>
</dbReference>
<keyword evidence="6" id="KW-0255">Endonuclease</keyword>
<keyword evidence="11" id="KW-1185">Reference proteome</keyword>
<evidence type="ECO:0000256" key="2">
    <source>
        <dbReference type="ARBA" id="ARBA00005300"/>
    </source>
</evidence>
<proteinExistence type="inferred from homology"/>
<dbReference type="InterPro" id="IPR012337">
    <property type="entry name" value="RNaseH-like_sf"/>
</dbReference>
<sequence>MDSPPRVKHFVGAFVLASAIPRPVEITCDRCSRRFTNGVYFHCTGCNDGNYDICPDCARTGIYCRDDSHSWVKQVIENGLRSSDVTISPESARKTNSVASYPSRFRPPQDTDTPKSLFADEHRFIRKSDPREILIYTDGACLRNGQSNPQAGFAFVYRSSAYNQTGTLTHAGTVRVRLETMGPTGETYTQTSNRAELRAVIAALQFLDWSTDCNRSWRSLVFATDSEYVAVNATERIKRWEATGWKLASYKGRAPEPVKNQDLWKLLLILIRQLREDGVNVAFWRIPREWNERADEFVKKGAE</sequence>
<dbReference type="CDD" id="cd13934">
    <property type="entry name" value="RNase_H_Dikarya_like"/>
    <property type="match status" value="1"/>
</dbReference>
<evidence type="ECO:0000256" key="8">
    <source>
        <dbReference type="SAM" id="MobiDB-lite"/>
    </source>
</evidence>
<dbReference type="OrthoDB" id="407198at2759"/>
<dbReference type="PROSITE" id="PS50879">
    <property type="entry name" value="RNASE_H_1"/>
    <property type="match status" value="1"/>
</dbReference>
<evidence type="ECO:0000256" key="6">
    <source>
        <dbReference type="ARBA" id="ARBA00022759"/>
    </source>
</evidence>
<feature type="compositionally biased region" description="Polar residues" evidence="8">
    <location>
        <begin position="89"/>
        <end position="100"/>
    </location>
</feature>
<evidence type="ECO:0000256" key="4">
    <source>
        <dbReference type="ARBA" id="ARBA00022722"/>
    </source>
</evidence>
<evidence type="ECO:0000313" key="11">
    <source>
        <dbReference type="Proteomes" id="UP000235672"/>
    </source>
</evidence>
<dbReference type="EMBL" id="KZ613488">
    <property type="protein sequence ID" value="PMD19716.1"/>
    <property type="molecule type" value="Genomic_DNA"/>
</dbReference>
<dbReference type="GO" id="GO:0003676">
    <property type="term" value="F:nucleic acid binding"/>
    <property type="evidence" value="ECO:0007669"/>
    <property type="project" value="InterPro"/>
</dbReference>
<keyword evidence="7" id="KW-0378">Hydrolase</keyword>
<protein>
    <recommendedName>
        <fullName evidence="3">ribonuclease H</fullName>
        <ecNumber evidence="3">3.1.26.4</ecNumber>
    </recommendedName>
</protein>
<dbReference type="Proteomes" id="UP000235672">
    <property type="component" value="Unassembled WGS sequence"/>
</dbReference>
<keyword evidence="5" id="KW-0479">Metal-binding</keyword>
<dbReference type="InterPro" id="IPR050092">
    <property type="entry name" value="RNase_H"/>
</dbReference>
<gene>
    <name evidence="10" type="ORF">NA56DRAFT_647019</name>
</gene>
<accession>A0A2J6Q0L1</accession>
<evidence type="ECO:0000256" key="1">
    <source>
        <dbReference type="ARBA" id="ARBA00000077"/>
    </source>
</evidence>
<dbReference type="GO" id="GO:0043137">
    <property type="term" value="P:DNA replication, removal of RNA primer"/>
    <property type="evidence" value="ECO:0007669"/>
    <property type="project" value="TreeGrafter"/>
</dbReference>